<dbReference type="InterPro" id="IPR036236">
    <property type="entry name" value="Znf_C2H2_sf"/>
</dbReference>
<keyword evidence="2" id="KW-0479">Metal-binding</keyword>
<dbReference type="GO" id="GO:0045892">
    <property type="term" value="P:negative regulation of DNA-templated transcription"/>
    <property type="evidence" value="ECO:0007669"/>
    <property type="project" value="UniProtKB-ARBA"/>
</dbReference>
<feature type="domain" description="C2H2-type" evidence="8">
    <location>
        <begin position="84"/>
        <end position="111"/>
    </location>
</feature>
<dbReference type="GO" id="GO:0000981">
    <property type="term" value="F:DNA-binding transcription factor activity, RNA polymerase II-specific"/>
    <property type="evidence" value="ECO:0007669"/>
    <property type="project" value="TreeGrafter"/>
</dbReference>
<dbReference type="Gene3D" id="3.30.160.60">
    <property type="entry name" value="Classic Zinc Finger"/>
    <property type="match status" value="3"/>
</dbReference>
<keyword evidence="6" id="KW-0539">Nucleus</keyword>
<comment type="subcellular location">
    <subcellularLocation>
        <location evidence="1">Nucleus</location>
    </subcellularLocation>
</comment>
<dbReference type="FunFam" id="3.30.160.60:FF:000634">
    <property type="entry name" value="Zinc finger X-chromosomal protein"/>
    <property type="match status" value="1"/>
</dbReference>
<dbReference type="FunFam" id="3.30.160.60:FF:002239">
    <property type="entry name" value="Zinc finger protein 226"/>
    <property type="match status" value="1"/>
</dbReference>
<evidence type="ECO:0000256" key="2">
    <source>
        <dbReference type="ARBA" id="ARBA00022723"/>
    </source>
</evidence>
<evidence type="ECO:0000256" key="5">
    <source>
        <dbReference type="ARBA" id="ARBA00022833"/>
    </source>
</evidence>
<evidence type="ECO:0000313" key="9">
    <source>
        <dbReference type="EMBL" id="CAI9720414.1"/>
    </source>
</evidence>
<dbReference type="GO" id="GO:0005634">
    <property type="term" value="C:nucleus"/>
    <property type="evidence" value="ECO:0007669"/>
    <property type="project" value="UniProtKB-SubCell"/>
</dbReference>
<dbReference type="SUPFAM" id="SSF57667">
    <property type="entry name" value="beta-beta-alpha zinc fingers"/>
    <property type="match status" value="2"/>
</dbReference>
<dbReference type="AlphaFoldDB" id="A0AA36AQS1"/>
<evidence type="ECO:0000256" key="3">
    <source>
        <dbReference type="ARBA" id="ARBA00022737"/>
    </source>
</evidence>
<dbReference type="PANTHER" id="PTHR23235">
    <property type="entry name" value="KRUEPPEL-LIKE TRANSCRIPTION FACTOR"/>
    <property type="match status" value="1"/>
</dbReference>
<dbReference type="PROSITE" id="PS50157">
    <property type="entry name" value="ZINC_FINGER_C2H2_2"/>
    <property type="match status" value="3"/>
</dbReference>
<dbReference type="InterPro" id="IPR013087">
    <property type="entry name" value="Znf_C2H2_type"/>
</dbReference>
<accession>A0AA36AQS1</accession>
<feature type="domain" description="C2H2-type" evidence="8">
    <location>
        <begin position="56"/>
        <end position="83"/>
    </location>
</feature>
<dbReference type="SMART" id="SM00355">
    <property type="entry name" value="ZnF_C2H2"/>
    <property type="match status" value="3"/>
</dbReference>
<keyword evidence="4 7" id="KW-0863">Zinc-finger</keyword>
<evidence type="ECO:0000256" key="1">
    <source>
        <dbReference type="ARBA" id="ARBA00004123"/>
    </source>
</evidence>
<sequence>MLFSPASRSISALSSNSVITNKTKLTTEEEKFQMTTSPVITKSKSKPRWRVDLKKYRCDLCSQCFSRSNTLVTHRRIHTGEKPFKCDKCGRHFRQHGNLTRHKLTHTSIKPFACHICNRAFNRRSNLKTHSKIHRQ</sequence>
<dbReference type="EMBL" id="OX597816">
    <property type="protein sequence ID" value="CAI9720414.1"/>
    <property type="molecule type" value="Genomic_DNA"/>
</dbReference>
<dbReference type="PROSITE" id="PS00028">
    <property type="entry name" value="ZINC_FINGER_C2H2_1"/>
    <property type="match status" value="3"/>
</dbReference>
<evidence type="ECO:0000256" key="7">
    <source>
        <dbReference type="PROSITE-ProRule" id="PRU00042"/>
    </source>
</evidence>
<gene>
    <name evidence="9" type="ORF">OCTVUL_1B007204</name>
</gene>
<keyword evidence="10" id="KW-1185">Reference proteome</keyword>
<dbReference type="Pfam" id="PF00096">
    <property type="entry name" value="zf-C2H2"/>
    <property type="match status" value="3"/>
</dbReference>
<dbReference type="GO" id="GO:0000978">
    <property type="term" value="F:RNA polymerase II cis-regulatory region sequence-specific DNA binding"/>
    <property type="evidence" value="ECO:0007669"/>
    <property type="project" value="TreeGrafter"/>
</dbReference>
<dbReference type="FunFam" id="3.30.160.60:FF:001666">
    <property type="entry name" value="MDS1 and EVI1 complex locus"/>
    <property type="match status" value="1"/>
</dbReference>
<feature type="domain" description="C2H2-type" evidence="8">
    <location>
        <begin position="112"/>
        <end position="136"/>
    </location>
</feature>
<evidence type="ECO:0000256" key="4">
    <source>
        <dbReference type="ARBA" id="ARBA00022771"/>
    </source>
</evidence>
<organism evidence="9 10">
    <name type="scientific">Octopus vulgaris</name>
    <name type="common">Common octopus</name>
    <dbReference type="NCBI Taxonomy" id="6645"/>
    <lineage>
        <taxon>Eukaryota</taxon>
        <taxon>Metazoa</taxon>
        <taxon>Spiralia</taxon>
        <taxon>Lophotrochozoa</taxon>
        <taxon>Mollusca</taxon>
        <taxon>Cephalopoda</taxon>
        <taxon>Coleoidea</taxon>
        <taxon>Octopodiformes</taxon>
        <taxon>Octopoda</taxon>
        <taxon>Incirrata</taxon>
        <taxon>Octopodidae</taxon>
        <taxon>Octopus</taxon>
    </lineage>
</organism>
<dbReference type="PANTHER" id="PTHR23235:SF142">
    <property type="entry name" value="ZINC FINGER PROTEIN 384"/>
    <property type="match status" value="1"/>
</dbReference>
<dbReference type="Proteomes" id="UP001162480">
    <property type="component" value="Chromosome 3"/>
</dbReference>
<evidence type="ECO:0000256" key="6">
    <source>
        <dbReference type="ARBA" id="ARBA00023242"/>
    </source>
</evidence>
<protein>
    <submittedName>
        <fullName evidence="9">Endothelial zinc finger induced by tumor necrosis factor alpha-like</fullName>
    </submittedName>
</protein>
<name>A0AA36AQS1_OCTVU</name>
<keyword evidence="5" id="KW-0862">Zinc</keyword>
<reference evidence="9" key="1">
    <citation type="submission" date="2023-08" db="EMBL/GenBank/DDBJ databases">
        <authorList>
            <person name="Alioto T."/>
            <person name="Alioto T."/>
            <person name="Gomez Garrido J."/>
        </authorList>
    </citation>
    <scope>NUCLEOTIDE SEQUENCE</scope>
</reference>
<dbReference type="GO" id="GO:0008270">
    <property type="term" value="F:zinc ion binding"/>
    <property type="evidence" value="ECO:0007669"/>
    <property type="project" value="UniProtKB-KW"/>
</dbReference>
<evidence type="ECO:0000259" key="8">
    <source>
        <dbReference type="PROSITE" id="PS50157"/>
    </source>
</evidence>
<keyword evidence="3" id="KW-0677">Repeat</keyword>
<proteinExistence type="predicted"/>
<evidence type="ECO:0000313" key="10">
    <source>
        <dbReference type="Proteomes" id="UP001162480"/>
    </source>
</evidence>